<dbReference type="Proteomes" id="UP001209730">
    <property type="component" value="Unassembled WGS sequence"/>
</dbReference>
<evidence type="ECO:0000256" key="1">
    <source>
        <dbReference type="SAM" id="SignalP"/>
    </source>
</evidence>
<dbReference type="GeneID" id="76608611"/>
<protein>
    <recommendedName>
        <fullName evidence="4">Inverse autotransporter beta-domain domain-containing protein</fullName>
    </recommendedName>
</protein>
<name>A0AB35HXQ0_MICTH</name>
<proteinExistence type="predicted"/>
<comment type="caution">
    <text evidence="2">The sequence shown here is derived from an EMBL/GenBank/DDBJ whole genome shotgun (WGS) entry which is preliminary data.</text>
</comment>
<gene>
    <name evidence="2" type="ORF">OQJ68_09645</name>
</gene>
<dbReference type="EMBL" id="JAPHQB010000013">
    <property type="protein sequence ID" value="MCX2802049.1"/>
    <property type="molecule type" value="Genomic_DNA"/>
</dbReference>
<dbReference type="PROSITE" id="PS51257">
    <property type="entry name" value="PROKAR_LIPOPROTEIN"/>
    <property type="match status" value="1"/>
</dbReference>
<evidence type="ECO:0000313" key="2">
    <source>
        <dbReference type="EMBL" id="MCX2802049.1"/>
    </source>
</evidence>
<organism evidence="2 3">
    <name type="scientific">Microbulbifer thermotolerans</name>
    <dbReference type="NCBI Taxonomy" id="252514"/>
    <lineage>
        <taxon>Bacteria</taxon>
        <taxon>Pseudomonadati</taxon>
        <taxon>Pseudomonadota</taxon>
        <taxon>Gammaproteobacteria</taxon>
        <taxon>Cellvibrionales</taxon>
        <taxon>Microbulbiferaceae</taxon>
        <taxon>Microbulbifer</taxon>
    </lineage>
</organism>
<keyword evidence="1" id="KW-0732">Signal</keyword>
<evidence type="ECO:0008006" key="4">
    <source>
        <dbReference type="Google" id="ProtNLM"/>
    </source>
</evidence>
<accession>A0AB35HXQ0</accession>
<feature type="signal peptide" evidence="1">
    <location>
        <begin position="1"/>
        <end position="35"/>
    </location>
</feature>
<dbReference type="AlphaFoldDB" id="A0AB35HXQ0"/>
<evidence type="ECO:0000313" key="3">
    <source>
        <dbReference type="Proteomes" id="UP001209730"/>
    </source>
</evidence>
<dbReference type="RefSeq" id="WP_139223228.1">
    <property type="nucleotide sequence ID" value="NZ_CP014864.1"/>
</dbReference>
<sequence length="166" mass="19080">MEVSKEFSSFRFRPNKHLTIVFSLLLLPTSGSCLADELFIPDSTSALNLQADNAFFTDSAFGMDNAALYEAAENLRNNSMDSVQRRLNYQWLQMHTNPDKFQPTTGGKALNEILKMGWKTYREQNKRNFSSGLLRYTSGHGTIGKALDYDVRLSDEKFRFSFEYEF</sequence>
<feature type="chain" id="PRO_5044306371" description="Inverse autotransporter beta-domain domain-containing protein" evidence="1">
    <location>
        <begin position="36"/>
        <end position="166"/>
    </location>
</feature>
<reference evidence="2" key="1">
    <citation type="submission" date="2022-11" db="EMBL/GenBank/DDBJ databases">
        <title>Chitin-degrading and fungicidal potential of chitinolytic bacterial strains from marine environment of the Pacific Ocean regions.</title>
        <authorList>
            <person name="Pentekhina I."/>
            <person name="Nedashkovskaya O."/>
            <person name="Seitkalieva A."/>
            <person name="Podvolotskaya A."/>
            <person name="Tekutyeva L."/>
            <person name="Balabanova L."/>
        </authorList>
    </citation>
    <scope>NUCLEOTIDE SEQUENCE</scope>
    <source>
        <strain evidence="2">KMM 6838</strain>
    </source>
</reference>